<comment type="domain">
    <text evidence="6">The N-terminal region contains the highly conserved SGGXDS motif, predicted to be a P-loop motif involved in ATP binding.</text>
</comment>
<dbReference type="GO" id="GO:0032267">
    <property type="term" value="F:tRNA(Ile)-lysidine synthase activity"/>
    <property type="evidence" value="ECO:0007669"/>
    <property type="project" value="UniProtKB-EC"/>
</dbReference>
<reference evidence="9 10" key="1">
    <citation type="submission" date="2019-04" db="EMBL/GenBank/DDBJ databases">
        <authorList>
            <person name="Li Y."/>
            <person name="Wang J."/>
        </authorList>
    </citation>
    <scope>NUCLEOTIDE SEQUENCE [LARGE SCALE GENOMIC DNA]</scope>
    <source>
        <strain evidence="9 10">DSM 14668</strain>
    </source>
</reference>
<comment type="similarity">
    <text evidence="6">Belongs to the tRNA(Ile)-lysidine synthase family.</text>
</comment>
<evidence type="ECO:0000256" key="4">
    <source>
        <dbReference type="ARBA" id="ARBA00022840"/>
    </source>
</evidence>
<dbReference type="Proteomes" id="UP000309215">
    <property type="component" value="Unassembled WGS sequence"/>
</dbReference>
<dbReference type="GO" id="GO:0005524">
    <property type="term" value="F:ATP binding"/>
    <property type="evidence" value="ECO:0007669"/>
    <property type="project" value="UniProtKB-UniRule"/>
</dbReference>
<keyword evidence="4 6" id="KW-0067">ATP-binding</keyword>
<evidence type="ECO:0000313" key="10">
    <source>
        <dbReference type="Proteomes" id="UP000309215"/>
    </source>
</evidence>
<feature type="domain" description="tRNA(Ile)-lysidine/2-thiocytidine synthase N-terminal" evidence="8">
    <location>
        <begin position="37"/>
        <end position="223"/>
    </location>
</feature>
<dbReference type="PANTHER" id="PTHR43033:SF1">
    <property type="entry name" value="TRNA(ILE)-LYSIDINE SYNTHASE-RELATED"/>
    <property type="match status" value="1"/>
</dbReference>
<dbReference type="CDD" id="cd01992">
    <property type="entry name" value="TilS_N"/>
    <property type="match status" value="1"/>
</dbReference>
<feature type="region of interest" description="Disordered" evidence="7">
    <location>
        <begin position="162"/>
        <end position="181"/>
    </location>
</feature>
<dbReference type="InterPro" id="IPR012795">
    <property type="entry name" value="tRNA_Ile_lys_synt_N"/>
</dbReference>
<evidence type="ECO:0000256" key="6">
    <source>
        <dbReference type="HAMAP-Rule" id="MF_01161"/>
    </source>
</evidence>
<comment type="function">
    <text evidence="6">Ligates lysine onto the cytidine present at position 34 of the AUA codon-specific tRNA(Ile) that contains the anticodon CAU, in an ATP-dependent manner. Cytidine is converted to lysidine, thus changing the amino acid specificity of the tRNA from methionine to isoleucine.</text>
</comment>
<dbReference type="GO" id="GO:0005737">
    <property type="term" value="C:cytoplasm"/>
    <property type="evidence" value="ECO:0007669"/>
    <property type="project" value="UniProtKB-SubCell"/>
</dbReference>
<evidence type="ECO:0000256" key="3">
    <source>
        <dbReference type="ARBA" id="ARBA00022741"/>
    </source>
</evidence>
<keyword evidence="6" id="KW-0963">Cytoplasm</keyword>
<protein>
    <recommendedName>
        <fullName evidence="6">tRNA(Ile)-lysidine synthase</fullName>
        <ecNumber evidence="6">6.3.4.19</ecNumber>
    </recommendedName>
    <alternativeName>
        <fullName evidence="6">tRNA(Ile)-2-lysyl-cytidine synthase</fullName>
    </alternativeName>
    <alternativeName>
        <fullName evidence="6">tRNA(Ile)-lysidine synthetase</fullName>
    </alternativeName>
</protein>
<keyword evidence="3 6" id="KW-0547">Nucleotide-binding</keyword>
<dbReference type="InterPro" id="IPR011063">
    <property type="entry name" value="TilS/TtcA_N"/>
</dbReference>
<dbReference type="InterPro" id="IPR014729">
    <property type="entry name" value="Rossmann-like_a/b/a_fold"/>
</dbReference>
<name>A0A4U1JC53_9BACT</name>
<evidence type="ECO:0000256" key="1">
    <source>
        <dbReference type="ARBA" id="ARBA00022598"/>
    </source>
</evidence>
<keyword evidence="10" id="KW-1185">Reference proteome</keyword>
<keyword evidence="2 6" id="KW-0819">tRNA processing</keyword>
<dbReference type="NCBIfam" id="TIGR02432">
    <property type="entry name" value="lysidine_TilS_N"/>
    <property type="match status" value="1"/>
</dbReference>
<dbReference type="HAMAP" id="MF_01161">
    <property type="entry name" value="tRNA_Ile_lys_synt"/>
    <property type="match status" value="1"/>
</dbReference>
<comment type="subcellular location">
    <subcellularLocation>
        <location evidence="6">Cytoplasm</location>
    </subcellularLocation>
</comment>
<evidence type="ECO:0000256" key="7">
    <source>
        <dbReference type="SAM" id="MobiDB-lite"/>
    </source>
</evidence>
<gene>
    <name evidence="6 9" type="primary">tilS</name>
    <name evidence="9" type="ORF">E8A74_18495</name>
</gene>
<dbReference type="SUPFAM" id="SSF52402">
    <property type="entry name" value="Adenine nucleotide alpha hydrolases-like"/>
    <property type="match status" value="1"/>
</dbReference>
<dbReference type="Gene3D" id="3.40.50.620">
    <property type="entry name" value="HUPs"/>
    <property type="match status" value="1"/>
</dbReference>
<accession>A0A4U1JC53</accession>
<evidence type="ECO:0000259" key="8">
    <source>
        <dbReference type="Pfam" id="PF01171"/>
    </source>
</evidence>
<organism evidence="9 10">
    <name type="scientific">Polyangium fumosum</name>
    <dbReference type="NCBI Taxonomy" id="889272"/>
    <lineage>
        <taxon>Bacteria</taxon>
        <taxon>Pseudomonadati</taxon>
        <taxon>Myxococcota</taxon>
        <taxon>Polyangia</taxon>
        <taxon>Polyangiales</taxon>
        <taxon>Polyangiaceae</taxon>
        <taxon>Polyangium</taxon>
    </lineage>
</organism>
<dbReference type="Pfam" id="PF01171">
    <property type="entry name" value="ATP_bind_3"/>
    <property type="match status" value="1"/>
</dbReference>
<dbReference type="AlphaFoldDB" id="A0A4U1JC53"/>
<sequence length="303" mass="33209">MQGLRAPLTKPSHPPSLRRLAERTIRDEALFDRGDRVLVACSGGPDSTALLHVLALLRRTIGHDVVGHGIDHGLRPEARDELALAAELADKLGVPFEVTRLDVEPGGNLQARAREARHRALQDAAARRGAAVIATGHTADDKAETVLLRLLRGAGPRGLAVLEPRAPAPVPPSGGGTPRDLVRPLVRARRADVLLHLDRHAIAHARDPSNLDPRFTRVRVRRELIPLMEELSPRIIDHLCALADMLNDVRPEEDPMSELGRAQRKTIEKAQKKGVRIVKIRMKGGRELDVTFPAGKIVLNEKK</sequence>
<dbReference type="InterPro" id="IPR012094">
    <property type="entry name" value="tRNA_Ile_lys_synt"/>
</dbReference>
<proteinExistence type="inferred from homology"/>
<dbReference type="EC" id="6.3.4.19" evidence="6"/>
<comment type="catalytic activity">
    <reaction evidence="5 6">
        <text>cytidine(34) in tRNA(Ile2) + L-lysine + ATP = lysidine(34) in tRNA(Ile2) + AMP + diphosphate + H(+)</text>
        <dbReference type="Rhea" id="RHEA:43744"/>
        <dbReference type="Rhea" id="RHEA-COMP:10625"/>
        <dbReference type="Rhea" id="RHEA-COMP:10670"/>
        <dbReference type="ChEBI" id="CHEBI:15378"/>
        <dbReference type="ChEBI" id="CHEBI:30616"/>
        <dbReference type="ChEBI" id="CHEBI:32551"/>
        <dbReference type="ChEBI" id="CHEBI:33019"/>
        <dbReference type="ChEBI" id="CHEBI:82748"/>
        <dbReference type="ChEBI" id="CHEBI:83665"/>
        <dbReference type="ChEBI" id="CHEBI:456215"/>
        <dbReference type="EC" id="6.3.4.19"/>
    </reaction>
</comment>
<dbReference type="GO" id="GO:0006400">
    <property type="term" value="P:tRNA modification"/>
    <property type="evidence" value="ECO:0007669"/>
    <property type="project" value="UniProtKB-UniRule"/>
</dbReference>
<evidence type="ECO:0000256" key="2">
    <source>
        <dbReference type="ARBA" id="ARBA00022694"/>
    </source>
</evidence>
<dbReference type="EMBL" id="SSMQ01000017">
    <property type="protein sequence ID" value="TKD07430.1"/>
    <property type="molecule type" value="Genomic_DNA"/>
</dbReference>
<evidence type="ECO:0000313" key="9">
    <source>
        <dbReference type="EMBL" id="TKD07430.1"/>
    </source>
</evidence>
<evidence type="ECO:0000256" key="5">
    <source>
        <dbReference type="ARBA" id="ARBA00048539"/>
    </source>
</evidence>
<keyword evidence="1 6" id="KW-0436">Ligase</keyword>
<comment type="caution">
    <text evidence="9">The sequence shown here is derived from an EMBL/GenBank/DDBJ whole genome shotgun (WGS) entry which is preliminary data.</text>
</comment>
<feature type="binding site" evidence="6">
    <location>
        <begin position="42"/>
        <end position="47"/>
    </location>
    <ligand>
        <name>ATP</name>
        <dbReference type="ChEBI" id="CHEBI:30616"/>
    </ligand>
</feature>
<dbReference type="PANTHER" id="PTHR43033">
    <property type="entry name" value="TRNA(ILE)-LYSIDINE SYNTHASE-RELATED"/>
    <property type="match status" value="1"/>
</dbReference>
<dbReference type="OrthoDB" id="9807403at2"/>